<keyword evidence="2" id="KW-0540">Nuclease</keyword>
<evidence type="ECO:0000313" key="3">
    <source>
        <dbReference type="Proteomes" id="UP000279562"/>
    </source>
</evidence>
<reference evidence="2 3" key="1">
    <citation type="submission" date="2018-11" db="EMBL/GenBank/DDBJ databases">
        <title>Genomes From Bacteria Associated with the Canine Oral Cavity: a Test Case for Automated Genome-Based Taxonomic Assignment.</title>
        <authorList>
            <person name="Coil D.A."/>
            <person name="Jospin G."/>
            <person name="Darling A.E."/>
            <person name="Wallis C."/>
            <person name="Davis I.J."/>
            <person name="Harris S."/>
            <person name="Eisen J.A."/>
            <person name="Holcombe L.J."/>
            <person name="O'Flynn C."/>
        </authorList>
    </citation>
    <scope>NUCLEOTIDE SEQUENCE [LARGE SCALE GENOMIC DNA]</scope>
    <source>
        <strain evidence="2 3">OH1047_COT-310</strain>
    </source>
</reference>
<dbReference type="InterPro" id="IPR005135">
    <property type="entry name" value="Endo/exonuclease/phosphatase"/>
</dbReference>
<sequence>MPINKMIWIAVLFLCLHIVMYGQEKKDSLVFRVMSYNVENLFDLRHDTLKNDHEFLPDALRRWNYAKYKKKLDNIARVIIAVGGWTPPALVALCEVENDSVMRDLTRYSALREVGYRYIMTQSADERGIDVALLYRRSHFKPLSCQSLSVSRFRRDARPTRDILHVSGLLLNKDTLDVFVAHFPSRSGGAKESEPYRLHAARRVKTAIDSLFRLRRHPQILLMGDFNDYPHNKSIRQVLKAGAPPLSPDSLHAHSLYHLLAGKTTVSKHFGSYKYQGEWGLLDHIIVSGSLLQKDSSLHTDETKADVFAPPFLLEEDKKYGGKQPFRTYRGMKYRAGYSDHLPVWAEFRLLY</sequence>
<gene>
    <name evidence="2" type="ORF">EII33_06335</name>
</gene>
<keyword evidence="2" id="KW-0378">Hydrolase</keyword>
<dbReference type="SUPFAM" id="SSF56219">
    <property type="entry name" value="DNase I-like"/>
    <property type="match status" value="1"/>
</dbReference>
<dbReference type="EMBL" id="RQYF01000020">
    <property type="protein sequence ID" value="RRD91888.1"/>
    <property type="molecule type" value="Genomic_DNA"/>
</dbReference>
<keyword evidence="3" id="KW-1185">Reference proteome</keyword>
<proteinExistence type="predicted"/>
<keyword evidence="2" id="KW-0255">Endonuclease</keyword>
<evidence type="ECO:0000313" key="2">
    <source>
        <dbReference type="EMBL" id="RRD91888.1"/>
    </source>
</evidence>
<dbReference type="Proteomes" id="UP000279562">
    <property type="component" value="Unassembled WGS sequence"/>
</dbReference>
<protein>
    <submittedName>
        <fullName evidence="2">Endonuclease</fullName>
    </submittedName>
</protein>
<dbReference type="PANTHER" id="PTHR42834">
    <property type="entry name" value="ENDONUCLEASE/EXONUCLEASE/PHOSPHATASE FAMILY PROTEIN (AFU_ORTHOLOGUE AFUA_3G09210)"/>
    <property type="match status" value="1"/>
</dbReference>
<dbReference type="GO" id="GO:0004519">
    <property type="term" value="F:endonuclease activity"/>
    <property type="evidence" value="ECO:0007669"/>
    <property type="project" value="UniProtKB-KW"/>
</dbReference>
<comment type="caution">
    <text evidence="2">The sequence shown here is derived from an EMBL/GenBank/DDBJ whole genome shotgun (WGS) entry which is preliminary data.</text>
</comment>
<dbReference type="PANTHER" id="PTHR42834:SF1">
    <property type="entry name" value="ENDONUCLEASE_EXONUCLEASE_PHOSPHATASE FAMILY PROTEIN (AFU_ORTHOLOGUE AFUA_3G09210)"/>
    <property type="match status" value="1"/>
</dbReference>
<dbReference type="Gene3D" id="3.60.10.10">
    <property type="entry name" value="Endonuclease/exonuclease/phosphatase"/>
    <property type="match status" value="1"/>
</dbReference>
<dbReference type="AlphaFoldDB" id="A0A3P2AA89"/>
<name>A0A3P2AA89_9BACE</name>
<organism evidence="2 3">
    <name type="scientific">Prevotella heparinolytica</name>
    <dbReference type="NCBI Taxonomy" id="28113"/>
    <lineage>
        <taxon>Bacteria</taxon>
        <taxon>Pseudomonadati</taxon>
        <taxon>Bacteroidota</taxon>
        <taxon>Bacteroidia</taxon>
        <taxon>Bacteroidales</taxon>
        <taxon>Bacteroidaceae</taxon>
        <taxon>Bacteroides</taxon>
    </lineage>
</organism>
<evidence type="ECO:0000259" key="1">
    <source>
        <dbReference type="Pfam" id="PF19580"/>
    </source>
</evidence>
<accession>A0A3P2AA89</accession>
<dbReference type="InterPro" id="IPR036691">
    <property type="entry name" value="Endo/exonu/phosph_ase_sf"/>
</dbReference>
<feature type="domain" description="Endonuclease/exonuclease/phosphatase" evidence="1">
    <location>
        <begin position="33"/>
        <end position="347"/>
    </location>
</feature>
<dbReference type="Pfam" id="PF19580">
    <property type="entry name" value="Exo_endo_phos_3"/>
    <property type="match status" value="1"/>
</dbReference>